<evidence type="ECO:0000256" key="1">
    <source>
        <dbReference type="SAM" id="MobiDB-lite"/>
    </source>
</evidence>
<proteinExistence type="predicted"/>
<dbReference type="EMBL" id="REGN01007404">
    <property type="protein sequence ID" value="RNA06405.1"/>
    <property type="molecule type" value="Genomic_DNA"/>
</dbReference>
<sequence length="94" mass="10644">MLRELSQIILDQSVKYQHRTFEINGVITVLAELLNNKVLSEKPGLLIREVGESQLKVTARSSRSEVEENGPTETDENGPNDHRSATFSRKRKLP</sequence>
<dbReference type="Proteomes" id="UP000276133">
    <property type="component" value="Unassembled WGS sequence"/>
</dbReference>
<keyword evidence="3" id="KW-1185">Reference proteome</keyword>
<evidence type="ECO:0000313" key="2">
    <source>
        <dbReference type="EMBL" id="RNA06405.1"/>
    </source>
</evidence>
<name>A0A3M7Q653_BRAPC</name>
<evidence type="ECO:0000313" key="3">
    <source>
        <dbReference type="Proteomes" id="UP000276133"/>
    </source>
</evidence>
<feature type="region of interest" description="Disordered" evidence="1">
    <location>
        <begin position="57"/>
        <end position="94"/>
    </location>
</feature>
<organism evidence="2 3">
    <name type="scientific">Brachionus plicatilis</name>
    <name type="common">Marine rotifer</name>
    <name type="synonym">Brachionus muelleri</name>
    <dbReference type="NCBI Taxonomy" id="10195"/>
    <lineage>
        <taxon>Eukaryota</taxon>
        <taxon>Metazoa</taxon>
        <taxon>Spiralia</taxon>
        <taxon>Gnathifera</taxon>
        <taxon>Rotifera</taxon>
        <taxon>Eurotatoria</taxon>
        <taxon>Monogononta</taxon>
        <taxon>Pseudotrocha</taxon>
        <taxon>Ploima</taxon>
        <taxon>Brachionidae</taxon>
        <taxon>Brachionus</taxon>
    </lineage>
</organism>
<accession>A0A3M7Q653</accession>
<comment type="caution">
    <text evidence="2">The sequence shown here is derived from an EMBL/GenBank/DDBJ whole genome shotgun (WGS) entry which is preliminary data.</text>
</comment>
<reference evidence="2 3" key="1">
    <citation type="journal article" date="2018" name="Sci. Rep.">
        <title>Genomic signatures of local adaptation to the degree of environmental predictability in rotifers.</title>
        <authorList>
            <person name="Franch-Gras L."/>
            <person name="Hahn C."/>
            <person name="Garcia-Roger E.M."/>
            <person name="Carmona M.J."/>
            <person name="Serra M."/>
            <person name="Gomez A."/>
        </authorList>
    </citation>
    <scope>NUCLEOTIDE SEQUENCE [LARGE SCALE GENOMIC DNA]</scope>
    <source>
        <strain evidence="2">HYR1</strain>
    </source>
</reference>
<feature type="compositionally biased region" description="Acidic residues" evidence="1">
    <location>
        <begin position="67"/>
        <end position="78"/>
    </location>
</feature>
<dbReference type="AlphaFoldDB" id="A0A3M7Q653"/>
<gene>
    <name evidence="2" type="ORF">BpHYR1_034249</name>
</gene>
<protein>
    <submittedName>
        <fullName evidence="2">Uncharacterized protein</fullName>
    </submittedName>
</protein>